<dbReference type="InterPro" id="IPR036388">
    <property type="entry name" value="WH-like_DNA-bd_sf"/>
</dbReference>
<dbReference type="EMBL" id="WVUH01000109">
    <property type="protein sequence ID" value="MBO4207202.1"/>
    <property type="molecule type" value="Genomic_DNA"/>
</dbReference>
<reference evidence="1 2" key="1">
    <citation type="submission" date="2019-12" db="EMBL/GenBank/DDBJ databases">
        <title>Whole genome sequencing of endophytic Actinobacterium Micromonospora sp. MPMI6T.</title>
        <authorList>
            <person name="Evv R."/>
            <person name="Podile A.R."/>
        </authorList>
    </citation>
    <scope>NUCLEOTIDE SEQUENCE [LARGE SCALE GENOMIC DNA]</scope>
    <source>
        <strain evidence="1 2">MPMI6</strain>
    </source>
</reference>
<protein>
    <recommendedName>
        <fullName evidence="3">HTH domain-containing protein</fullName>
    </recommendedName>
</protein>
<keyword evidence="2" id="KW-1185">Reference proteome</keyword>
<gene>
    <name evidence="1" type="ORF">GSF22_14470</name>
</gene>
<evidence type="ECO:0000313" key="1">
    <source>
        <dbReference type="EMBL" id="MBO4207202.1"/>
    </source>
</evidence>
<dbReference type="InterPro" id="IPR043128">
    <property type="entry name" value="Rev_trsase/Diguanyl_cyclase"/>
</dbReference>
<dbReference type="InterPro" id="IPR036390">
    <property type="entry name" value="WH_DNA-bd_sf"/>
</dbReference>
<dbReference type="RefSeq" id="WP_208814099.1">
    <property type="nucleotide sequence ID" value="NZ_WVUH01000109.1"/>
</dbReference>
<sequence length="410" mass="43984">MSIEIGVVGPHDLVDDVATTCEEQPGVTVRRLDYDHESQAPAIVEAHSGQVEAWLFTGVVPYTLARDANVLNRPATFVDYTGATLLQAVVRLLRDGHDVTRISIDTLTGTDVNSTFGEAGLPVEQVRTLPYRSGLLSKDVAAFHRRQRRAGTEVAVTCISSVYETLRHEMPTIRLAPSYHSVRTALRQLLLQASSQAQEDAQIALGLAALSDGDGGLLREVAALGGTLARVGHNFHLIVTTRGPLHDATAGFTALPMLRRLADRHDTVQIGFGLGRSAAEAENLARRALSRARRVGSAAAVLSLRGDTDIVLESTAPALSAAASAADVNLAVIAQRVGLSVPTLLRLREVRHAAGTEPLTTREVAEQLNVQQRTARRMLHRLELAGLAERLGNLSSGSSGRPLTLYRLTL</sequence>
<dbReference type="Gene3D" id="3.30.70.270">
    <property type="match status" value="1"/>
</dbReference>
<dbReference type="SUPFAM" id="SSF46785">
    <property type="entry name" value="Winged helix' DNA-binding domain"/>
    <property type="match status" value="1"/>
</dbReference>
<evidence type="ECO:0008006" key="3">
    <source>
        <dbReference type="Google" id="ProtNLM"/>
    </source>
</evidence>
<dbReference type="Proteomes" id="UP000823521">
    <property type="component" value="Unassembled WGS sequence"/>
</dbReference>
<accession>A0ABS3VRP0</accession>
<proteinExistence type="predicted"/>
<name>A0ABS3VRP0_MICEH</name>
<evidence type="ECO:0000313" key="2">
    <source>
        <dbReference type="Proteomes" id="UP000823521"/>
    </source>
</evidence>
<dbReference type="Gene3D" id="1.10.10.10">
    <property type="entry name" value="Winged helix-like DNA-binding domain superfamily/Winged helix DNA-binding domain"/>
    <property type="match status" value="1"/>
</dbReference>
<comment type="caution">
    <text evidence="1">The sequence shown here is derived from an EMBL/GenBank/DDBJ whole genome shotgun (WGS) entry which is preliminary data.</text>
</comment>
<organism evidence="1 2">
    <name type="scientific">Micromonospora echinofusca</name>
    <dbReference type="NCBI Taxonomy" id="47858"/>
    <lineage>
        <taxon>Bacteria</taxon>
        <taxon>Bacillati</taxon>
        <taxon>Actinomycetota</taxon>
        <taxon>Actinomycetes</taxon>
        <taxon>Micromonosporales</taxon>
        <taxon>Micromonosporaceae</taxon>
        <taxon>Micromonospora</taxon>
    </lineage>
</organism>